<keyword evidence="5" id="KW-0998">Cell outer membrane</keyword>
<evidence type="ECO:0000256" key="5">
    <source>
        <dbReference type="ARBA" id="ARBA00023237"/>
    </source>
</evidence>
<dbReference type="Gene3D" id="1.20.1600.10">
    <property type="entry name" value="Outer membrane efflux proteins (OEP)"/>
    <property type="match status" value="1"/>
</dbReference>
<keyword evidence="4" id="KW-0472">Membrane</keyword>
<evidence type="ECO:0000256" key="4">
    <source>
        <dbReference type="ARBA" id="ARBA00023136"/>
    </source>
</evidence>
<keyword evidence="7" id="KW-1185">Reference proteome</keyword>
<evidence type="ECO:0000256" key="2">
    <source>
        <dbReference type="ARBA" id="ARBA00022452"/>
    </source>
</evidence>
<dbReference type="SUPFAM" id="SSF56954">
    <property type="entry name" value="Outer membrane efflux proteins (OEP)"/>
    <property type="match status" value="1"/>
</dbReference>
<dbReference type="Proteomes" id="UP001500841">
    <property type="component" value="Unassembled WGS sequence"/>
</dbReference>
<dbReference type="RefSeq" id="WP_345101132.1">
    <property type="nucleotide sequence ID" value="NZ_BAABCV010000002.1"/>
</dbReference>
<sequence>MKRFFGVIFSFFIGYTALGQTLSLDHYLTIARANSPLLKDLNNQIASSQLDSLRIRAGLRPQVAINSAGLYAPVINGYGYAPAITNEHALDALLGVNKAIIGSKNINEQVQTISLSTQSTANSIKLSEQDLKKSVTAQYITAYGSLQQYDFNKEIVALLAKEDEVLKKLTRANVYRQSDYLTFLVTLKQAQLQLSQSRAQYKNDYSTLNYLAGVTDTAMVTLDKPGISRAIIADQANSIYFKQFKIDSLKLINTRRLLDFTYKPKLNALADAGFNTDFTGREYKNFGLSAGFTLSIPIYDGGQRKLAYKKLNLDEDTRQNYKAFFDKQYRQQLAQLNQQLTENDALLAQVSDQMKYIESLIKVDTQLMQTGDLKIADLILAINNYLSVKNLFTQTTINGLQLINQLNYWYK</sequence>
<evidence type="ECO:0008006" key="8">
    <source>
        <dbReference type="Google" id="ProtNLM"/>
    </source>
</evidence>
<protein>
    <recommendedName>
        <fullName evidence="8">Outer membrane protein TolC</fullName>
    </recommendedName>
</protein>
<evidence type="ECO:0000256" key="3">
    <source>
        <dbReference type="ARBA" id="ARBA00022692"/>
    </source>
</evidence>
<comment type="subcellular location">
    <subcellularLocation>
        <location evidence="1">Cell outer membrane</location>
    </subcellularLocation>
</comment>
<comment type="caution">
    <text evidence="6">The sequence shown here is derived from an EMBL/GenBank/DDBJ whole genome shotgun (WGS) entry which is preliminary data.</text>
</comment>
<keyword evidence="2" id="KW-1134">Transmembrane beta strand</keyword>
<reference evidence="7" key="1">
    <citation type="journal article" date="2019" name="Int. J. Syst. Evol. Microbiol.">
        <title>The Global Catalogue of Microorganisms (GCM) 10K type strain sequencing project: providing services to taxonomists for standard genome sequencing and annotation.</title>
        <authorList>
            <consortium name="The Broad Institute Genomics Platform"/>
            <consortium name="The Broad Institute Genome Sequencing Center for Infectious Disease"/>
            <person name="Wu L."/>
            <person name="Ma J."/>
        </authorList>
    </citation>
    <scope>NUCLEOTIDE SEQUENCE [LARGE SCALE GENOMIC DNA]</scope>
    <source>
        <strain evidence="7">JCM 17085</strain>
    </source>
</reference>
<dbReference type="EMBL" id="BAABCV010000002">
    <property type="protein sequence ID" value="GAA4088872.1"/>
    <property type="molecule type" value="Genomic_DNA"/>
</dbReference>
<gene>
    <name evidence="6" type="ORF">GCM10022392_07690</name>
</gene>
<dbReference type="PANTHER" id="PTHR30026:SF20">
    <property type="entry name" value="OUTER MEMBRANE PROTEIN TOLC"/>
    <property type="match status" value="1"/>
</dbReference>
<evidence type="ECO:0000256" key="1">
    <source>
        <dbReference type="ARBA" id="ARBA00004442"/>
    </source>
</evidence>
<proteinExistence type="predicted"/>
<keyword evidence="3" id="KW-0812">Transmembrane</keyword>
<evidence type="ECO:0000313" key="7">
    <source>
        <dbReference type="Proteomes" id="UP001500841"/>
    </source>
</evidence>
<evidence type="ECO:0000313" key="6">
    <source>
        <dbReference type="EMBL" id="GAA4088872.1"/>
    </source>
</evidence>
<accession>A0ABP7WHM7</accession>
<organism evidence="6 7">
    <name type="scientific">Mucilaginibacter panaciglaebae</name>
    <dbReference type="NCBI Taxonomy" id="502331"/>
    <lineage>
        <taxon>Bacteria</taxon>
        <taxon>Pseudomonadati</taxon>
        <taxon>Bacteroidota</taxon>
        <taxon>Sphingobacteriia</taxon>
        <taxon>Sphingobacteriales</taxon>
        <taxon>Sphingobacteriaceae</taxon>
        <taxon>Mucilaginibacter</taxon>
    </lineage>
</organism>
<name>A0ABP7WHM7_9SPHI</name>
<dbReference type="PANTHER" id="PTHR30026">
    <property type="entry name" value="OUTER MEMBRANE PROTEIN TOLC"/>
    <property type="match status" value="1"/>
</dbReference>
<dbReference type="InterPro" id="IPR051906">
    <property type="entry name" value="TolC-like"/>
</dbReference>